<evidence type="ECO:0000313" key="2">
    <source>
        <dbReference type="Proteomes" id="UP000008851"/>
    </source>
</evidence>
<dbReference type="EMBL" id="CP003057">
    <property type="protein sequence ID" value="AEQ96046.1"/>
    <property type="molecule type" value="Genomic_DNA"/>
</dbReference>
<dbReference type="Proteomes" id="UP000008851">
    <property type="component" value="Chromosome"/>
</dbReference>
<reference evidence="1 2" key="1">
    <citation type="journal article" date="2011" name="J. Bacteriol.">
        <title>Two new complete genome sequences offer insight into host and tissue specificity of plant pathogenic Xanthomonas spp.</title>
        <authorList>
            <person name="Bogdanove A.J."/>
            <person name="Koebnik R."/>
            <person name="Lu H."/>
            <person name="Furutani A."/>
            <person name="Angiuoli S.V."/>
            <person name="Patil P.B."/>
            <person name="Van Sluys M.A."/>
            <person name="Ryan R.P."/>
            <person name="Meyer D.F."/>
            <person name="Han S.W."/>
            <person name="Aparna G."/>
            <person name="Rajaram M."/>
            <person name="Delcher A.L."/>
            <person name="Phillippy A.M."/>
            <person name="Puiu D."/>
            <person name="Schatz M.C."/>
            <person name="Shumway M."/>
            <person name="Sommer D.D."/>
            <person name="Trapnell C."/>
            <person name="Benahmed F."/>
            <person name="Dimitrov G."/>
            <person name="Madupu R."/>
            <person name="Radune D."/>
            <person name="Sullivan S."/>
            <person name="Jha G."/>
            <person name="Ishihara H."/>
            <person name="Lee S.W."/>
            <person name="Pandey A."/>
            <person name="Sharma V."/>
            <person name="Sriariyanun M."/>
            <person name="Szurek B."/>
            <person name="Vera-Cruz C.M."/>
            <person name="Dorman K.S."/>
            <person name="Ronald P.C."/>
            <person name="Verdier V."/>
            <person name="Dow J.M."/>
            <person name="Sonti R.V."/>
            <person name="Tsuge S."/>
            <person name="Brendel V.P."/>
            <person name="Rabinowicz P.D."/>
            <person name="Leach J.E."/>
            <person name="White F.F."/>
            <person name="Salzberg S.L."/>
        </authorList>
    </citation>
    <scope>NUCLEOTIDE SEQUENCE [LARGE SCALE GENOMIC DNA]</scope>
    <source>
        <strain evidence="1 2">BLS256</strain>
    </source>
</reference>
<dbReference type="KEGG" id="xor:XOC_1891"/>
<evidence type="ECO:0000313" key="1">
    <source>
        <dbReference type="EMBL" id="AEQ96046.1"/>
    </source>
</evidence>
<organism evidence="1 2">
    <name type="scientific">Xanthomonas oryzae pv. oryzicola (strain BLS256)</name>
    <dbReference type="NCBI Taxonomy" id="383407"/>
    <lineage>
        <taxon>Bacteria</taxon>
        <taxon>Pseudomonadati</taxon>
        <taxon>Pseudomonadota</taxon>
        <taxon>Gammaproteobacteria</taxon>
        <taxon>Lysobacterales</taxon>
        <taxon>Lysobacteraceae</taxon>
        <taxon>Xanthomonas</taxon>
    </lineage>
</organism>
<proteinExistence type="predicted"/>
<dbReference type="HOGENOM" id="CLU_2319395_0_0_6"/>
<sequence length="99" mass="10318">MDALGAAKYRGATAGAQRYVGAILRTRCLRACVRRRRSSASRRCMPCINAGVGRYAGSFDAERDMAMTTRCGGWATVMAVAMAVTMPAGAATLPAGAAK</sequence>
<protein>
    <submittedName>
        <fullName evidence="1">Uncharacterized protein</fullName>
    </submittedName>
</protein>
<accession>G7TAT4</accession>
<name>G7TAT4_XANOB</name>
<dbReference type="AlphaFoldDB" id="G7TAT4"/>
<gene>
    <name evidence="1" type="ORF">XOC_1891</name>
</gene>